<gene>
    <name evidence="1" type="ORF">TZ88_01375</name>
</gene>
<evidence type="ECO:0000313" key="2">
    <source>
        <dbReference type="Proteomes" id="UP000033375"/>
    </source>
</evidence>
<proteinExistence type="predicted"/>
<dbReference type="RefSeq" id="WP_048809579.1">
    <property type="nucleotide sequence ID" value="NZ_JYGN01000006.1"/>
</dbReference>
<sequence>MKKKFFAICVALIVLISGGVYCMTKWIEHQNSPYNVSDVLDDKGVKLYKRGFRLLEEQLATYIKEHYSGVSKIEFSPIFVQGGNGQTMFSANIVFSVYDKNQNKAYFGGTIGDITYPTYNNVWDVRMDFNGWDEEVIELRTSDEKLIDVSDFQHLPPEAKLTVSNKVDENIEALVQDKQIEGVKKDSKGSADLDVVYNDEIKKGDEREWEN</sequence>
<organism evidence="1 2">
    <name type="scientific">Streptococcus gordonii</name>
    <dbReference type="NCBI Taxonomy" id="1302"/>
    <lineage>
        <taxon>Bacteria</taxon>
        <taxon>Bacillati</taxon>
        <taxon>Bacillota</taxon>
        <taxon>Bacilli</taxon>
        <taxon>Lactobacillales</taxon>
        <taxon>Streptococcaceae</taxon>
        <taxon>Streptococcus</taxon>
    </lineage>
</organism>
<evidence type="ECO:0000313" key="1">
    <source>
        <dbReference type="EMBL" id="KJQ63731.1"/>
    </source>
</evidence>
<accession>A0AB34S9P5</accession>
<comment type="caution">
    <text evidence="1">The sequence shown here is derived from an EMBL/GenBank/DDBJ whole genome shotgun (WGS) entry which is preliminary data.</text>
</comment>
<name>A0AB34S9P5_STRGN</name>
<dbReference type="Proteomes" id="UP000033375">
    <property type="component" value="Unassembled WGS sequence"/>
</dbReference>
<dbReference type="EMBL" id="JYGN01000006">
    <property type="protein sequence ID" value="KJQ63731.1"/>
    <property type="molecule type" value="Genomic_DNA"/>
</dbReference>
<evidence type="ECO:0008006" key="3">
    <source>
        <dbReference type="Google" id="ProtNLM"/>
    </source>
</evidence>
<dbReference type="AlphaFoldDB" id="A0AB34S9P5"/>
<protein>
    <recommendedName>
        <fullName evidence="3">Lipoprotein</fullName>
    </recommendedName>
</protein>
<reference evidence="1 2" key="1">
    <citation type="submission" date="2015-02" db="EMBL/GenBank/DDBJ databases">
        <title>Evolution of amylase-binding proteins of oral streptococcal species.</title>
        <authorList>
            <person name="Haase E.M."/>
        </authorList>
    </citation>
    <scope>NUCLEOTIDE SEQUENCE [LARGE SCALE GENOMIC DNA]</scope>
    <source>
        <strain evidence="2">UB10712</strain>
    </source>
</reference>